<name>A0A9P5MPC9_9AGAM</name>
<reference evidence="2" key="2">
    <citation type="journal article" date="2020" name="Nat. Commun.">
        <title>Large-scale genome sequencing of mycorrhizal fungi provides insights into the early evolution of symbiotic traits.</title>
        <authorList>
            <person name="Miyauchi S."/>
            <person name="Kiss E."/>
            <person name="Kuo A."/>
            <person name="Drula E."/>
            <person name="Kohler A."/>
            <person name="Sanchez-Garcia M."/>
            <person name="Morin E."/>
            <person name="Andreopoulos B."/>
            <person name="Barry K.W."/>
            <person name="Bonito G."/>
            <person name="Buee M."/>
            <person name="Carver A."/>
            <person name="Chen C."/>
            <person name="Cichocki N."/>
            <person name="Clum A."/>
            <person name="Culley D."/>
            <person name="Crous P.W."/>
            <person name="Fauchery L."/>
            <person name="Girlanda M."/>
            <person name="Hayes R.D."/>
            <person name="Keri Z."/>
            <person name="LaButti K."/>
            <person name="Lipzen A."/>
            <person name="Lombard V."/>
            <person name="Magnuson J."/>
            <person name="Maillard F."/>
            <person name="Murat C."/>
            <person name="Nolan M."/>
            <person name="Ohm R.A."/>
            <person name="Pangilinan J."/>
            <person name="Pereira M.F."/>
            <person name="Perotto S."/>
            <person name="Peter M."/>
            <person name="Pfister S."/>
            <person name="Riley R."/>
            <person name="Sitrit Y."/>
            <person name="Stielow J.B."/>
            <person name="Szollosi G."/>
            <person name="Zifcakova L."/>
            <person name="Stursova M."/>
            <person name="Spatafora J.W."/>
            <person name="Tedersoo L."/>
            <person name="Vaario L.M."/>
            <person name="Yamada A."/>
            <person name="Yan M."/>
            <person name="Wang P."/>
            <person name="Xu J."/>
            <person name="Bruns T."/>
            <person name="Baldrian P."/>
            <person name="Vilgalys R."/>
            <person name="Dunand C."/>
            <person name="Henrissat B."/>
            <person name="Grigoriev I.V."/>
            <person name="Hibbett D."/>
            <person name="Nagy L.G."/>
            <person name="Martin F.M."/>
        </authorList>
    </citation>
    <scope>NUCLEOTIDE SEQUENCE</scope>
    <source>
        <strain evidence="2">Prilba</strain>
    </source>
</reference>
<evidence type="ECO:0000256" key="1">
    <source>
        <dbReference type="SAM" id="MobiDB-lite"/>
    </source>
</evidence>
<reference evidence="2" key="1">
    <citation type="submission" date="2019-10" db="EMBL/GenBank/DDBJ databases">
        <authorList>
            <consortium name="DOE Joint Genome Institute"/>
            <person name="Kuo A."/>
            <person name="Miyauchi S."/>
            <person name="Kiss E."/>
            <person name="Drula E."/>
            <person name="Kohler A."/>
            <person name="Sanchez-Garcia M."/>
            <person name="Andreopoulos B."/>
            <person name="Barry K.W."/>
            <person name="Bonito G."/>
            <person name="Buee M."/>
            <person name="Carver A."/>
            <person name="Chen C."/>
            <person name="Cichocki N."/>
            <person name="Clum A."/>
            <person name="Culley D."/>
            <person name="Crous P.W."/>
            <person name="Fauchery L."/>
            <person name="Girlanda M."/>
            <person name="Hayes R."/>
            <person name="Keri Z."/>
            <person name="LaButti K."/>
            <person name="Lipzen A."/>
            <person name="Lombard V."/>
            <person name="Magnuson J."/>
            <person name="Maillard F."/>
            <person name="Morin E."/>
            <person name="Murat C."/>
            <person name="Nolan M."/>
            <person name="Ohm R."/>
            <person name="Pangilinan J."/>
            <person name="Pereira M."/>
            <person name="Perotto S."/>
            <person name="Peter M."/>
            <person name="Riley R."/>
            <person name="Sitrit Y."/>
            <person name="Stielow B."/>
            <person name="Szollosi G."/>
            <person name="Zifcakova L."/>
            <person name="Stursova M."/>
            <person name="Spatafora J.W."/>
            <person name="Tedersoo L."/>
            <person name="Vaario L.-M."/>
            <person name="Yamada A."/>
            <person name="Yan M."/>
            <person name="Wang P."/>
            <person name="Xu J."/>
            <person name="Bruns T."/>
            <person name="Baldrian P."/>
            <person name="Vilgalys R."/>
            <person name="Henrissat B."/>
            <person name="Grigoriev I.V."/>
            <person name="Hibbett D."/>
            <person name="Nagy L.G."/>
            <person name="Martin F.M."/>
        </authorList>
    </citation>
    <scope>NUCLEOTIDE SEQUENCE</scope>
    <source>
        <strain evidence="2">Prilba</strain>
    </source>
</reference>
<keyword evidence="3" id="KW-1185">Reference proteome</keyword>
<accession>A0A9P5MPC9</accession>
<dbReference type="OrthoDB" id="3269005at2759"/>
<protein>
    <submittedName>
        <fullName evidence="2">Uncharacterized protein</fullName>
    </submittedName>
</protein>
<evidence type="ECO:0000313" key="3">
    <source>
        <dbReference type="Proteomes" id="UP000759537"/>
    </source>
</evidence>
<proteinExistence type="predicted"/>
<dbReference type="EMBL" id="WHVB01000068">
    <property type="protein sequence ID" value="KAF8463727.1"/>
    <property type="molecule type" value="Genomic_DNA"/>
</dbReference>
<feature type="region of interest" description="Disordered" evidence="1">
    <location>
        <begin position="145"/>
        <end position="164"/>
    </location>
</feature>
<comment type="caution">
    <text evidence="2">The sequence shown here is derived from an EMBL/GenBank/DDBJ whole genome shotgun (WGS) entry which is preliminary data.</text>
</comment>
<sequence>MLKDTGHGLIANGQEDAITPGSEIANVWDKIKSMFPWYRQINDLIGTSLLVDKSALAHSTSVLDLTVLTASSLNESIEDEIIPAQSPKWDIEDDEILTSPPLICHASPLAVQAFDASSDVASPLPSRKQKLELTARPTSKPKIAVKPKHADLRDTPTPSPMQHKSMGDQIAEVFSASSQAQAATSHAQIQARLALEDCKNNTAQKVEQMHIDFQREQEVCLQQDQEACHQHELLMIDRQIELEQLQHGFAPPVIDPNL</sequence>
<gene>
    <name evidence="2" type="ORF">DFH94DRAFT_699489</name>
</gene>
<dbReference type="Proteomes" id="UP000759537">
    <property type="component" value="Unassembled WGS sequence"/>
</dbReference>
<dbReference type="AlphaFoldDB" id="A0A9P5MPC9"/>
<organism evidence="2 3">
    <name type="scientific">Russula ochroleuca</name>
    <dbReference type="NCBI Taxonomy" id="152965"/>
    <lineage>
        <taxon>Eukaryota</taxon>
        <taxon>Fungi</taxon>
        <taxon>Dikarya</taxon>
        <taxon>Basidiomycota</taxon>
        <taxon>Agaricomycotina</taxon>
        <taxon>Agaricomycetes</taxon>
        <taxon>Russulales</taxon>
        <taxon>Russulaceae</taxon>
        <taxon>Russula</taxon>
    </lineage>
</organism>
<evidence type="ECO:0000313" key="2">
    <source>
        <dbReference type="EMBL" id="KAF8463727.1"/>
    </source>
</evidence>